<dbReference type="InterPro" id="IPR050489">
    <property type="entry name" value="Tyr-tRNA_synthase"/>
</dbReference>
<dbReference type="PANTHER" id="PTHR46264:SF4">
    <property type="entry name" value="TYROSINE--TRNA LIGASE, CYTOPLASMIC"/>
    <property type="match status" value="1"/>
</dbReference>
<protein>
    <recommendedName>
        <fullName evidence="1">tyrosine--tRNA ligase</fullName>
        <ecNumber evidence="1">6.1.1.1</ecNumber>
    </recommendedName>
    <alternativeName>
        <fullName evidence="7">Tyrosyl-tRNA synthetase</fullName>
    </alternativeName>
</protein>
<keyword evidence="3 9" id="KW-0547">Nucleotide-binding</keyword>
<evidence type="ECO:0000256" key="7">
    <source>
        <dbReference type="ARBA" id="ARBA00033323"/>
    </source>
</evidence>
<dbReference type="Gene3D" id="3.40.50.620">
    <property type="entry name" value="HUPs"/>
    <property type="match status" value="2"/>
</dbReference>
<dbReference type="Pfam" id="PF00579">
    <property type="entry name" value="tRNA-synt_1b"/>
    <property type="match status" value="2"/>
</dbReference>
<dbReference type="EC" id="6.1.1.1" evidence="1"/>
<dbReference type="EMBL" id="JANBPK010000785">
    <property type="protein sequence ID" value="KAJ2932027.1"/>
    <property type="molecule type" value="Genomic_DNA"/>
</dbReference>
<keyword evidence="4 9" id="KW-0067">ATP-binding</keyword>
<evidence type="ECO:0000313" key="11">
    <source>
        <dbReference type="EMBL" id="KAJ2932027.1"/>
    </source>
</evidence>
<keyword evidence="2 9" id="KW-0436">Ligase</keyword>
<keyword evidence="12" id="KW-1185">Reference proteome</keyword>
<comment type="similarity">
    <text evidence="9">Belongs to the class-I aminoacyl-tRNA synthetase family.</text>
</comment>
<evidence type="ECO:0000256" key="5">
    <source>
        <dbReference type="ARBA" id="ARBA00022917"/>
    </source>
</evidence>
<comment type="catalytic activity">
    <reaction evidence="8">
        <text>tRNA(Tyr) + L-tyrosine + ATP = L-tyrosyl-tRNA(Tyr) + AMP + diphosphate + H(+)</text>
        <dbReference type="Rhea" id="RHEA:10220"/>
        <dbReference type="Rhea" id="RHEA-COMP:9706"/>
        <dbReference type="Rhea" id="RHEA-COMP:9707"/>
        <dbReference type="ChEBI" id="CHEBI:15378"/>
        <dbReference type="ChEBI" id="CHEBI:30616"/>
        <dbReference type="ChEBI" id="CHEBI:33019"/>
        <dbReference type="ChEBI" id="CHEBI:58315"/>
        <dbReference type="ChEBI" id="CHEBI:78442"/>
        <dbReference type="ChEBI" id="CHEBI:78536"/>
        <dbReference type="ChEBI" id="CHEBI:456215"/>
        <dbReference type="EC" id="6.1.1.1"/>
    </reaction>
</comment>
<feature type="compositionally biased region" description="Low complexity" evidence="10">
    <location>
        <begin position="335"/>
        <end position="345"/>
    </location>
</feature>
<dbReference type="GO" id="GO:0004831">
    <property type="term" value="F:tyrosine-tRNA ligase activity"/>
    <property type="evidence" value="ECO:0007669"/>
    <property type="project" value="UniProtKB-EC"/>
</dbReference>
<keyword evidence="6 9" id="KW-0030">Aminoacyl-tRNA synthetase</keyword>
<feature type="non-terminal residue" evidence="11">
    <location>
        <position position="1"/>
    </location>
</feature>
<evidence type="ECO:0000256" key="6">
    <source>
        <dbReference type="ARBA" id="ARBA00023146"/>
    </source>
</evidence>
<dbReference type="SUPFAM" id="SSF52374">
    <property type="entry name" value="Nucleotidylyl transferase"/>
    <property type="match status" value="1"/>
</dbReference>
<dbReference type="Gene3D" id="1.10.240.10">
    <property type="entry name" value="Tyrosyl-Transfer RNA Synthetase"/>
    <property type="match status" value="1"/>
</dbReference>
<evidence type="ECO:0000256" key="10">
    <source>
        <dbReference type="SAM" id="MobiDB-lite"/>
    </source>
</evidence>
<dbReference type="GO" id="GO:0005524">
    <property type="term" value="F:ATP binding"/>
    <property type="evidence" value="ECO:0007669"/>
    <property type="project" value="UniProtKB-KW"/>
</dbReference>
<evidence type="ECO:0000256" key="3">
    <source>
        <dbReference type="ARBA" id="ARBA00022741"/>
    </source>
</evidence>
<feature type="compositionally biased region" description="Basic and acidic residues" evidence="10">
    <location>
        <begin position="284"/>
        <end position="299"/>
    </location>
</feature>
<evidence type="ECO:0000256" key="8">
    <source>
        <dbReference type="ARBA" id="ARBA00048248"/>
    </source>
</evidence>
<dbReference type="InterPro" id="IPR002305">
    <property type="entry name" value="aa-tRNA-synth_Ic"/>
</dbReference>
<name>A0A9W8JCB9_9AGAR</name>
<dbReference type="PANTHER" id="PTHR46264">
    <property type="entry name" value="TYROSINE-TRNA LIGASE"/>
    <property type="match status" value="1"/>
</dbReference>
<evidence type="ECO:0000313" key="12">
    <source>
        <dbReference type="Proteomes" id="UP001140091"/>
    </source>
</evidence>
<dbReference type="PIRSF" id="PIRSF006588">
    <property type="entry name" value="TyrRS_arch_euk"/>
    <property type="match status" value="1"/>
</dbReference>
<dbReference type="InterPro" id="IPR014729">
    <property type="entry name" value="Rossmann-like_a/b/a_fold"/>
</dbReference>
<accession>A0A9W8JCB9</accession>
<evidence type="ECO:0000256" key="2">
    <source>
        <dbReference type="ARBA" id="ARBA00022598"/>
    </source>
</evidence>
<dbReference type="InterPro" id="IPR023617">
    <property type="entry name" value="Tyr-tRNA-ligase_arc/euk-type"/>
</dbReference>
<dbReference type="OrthoDB" id="197206at2759"/>
<dbReference type="Proteomes" id="UP001140091">
    <property type="component" value="Unassembled WGS sequence"/>
</dbReference>
<feature type="region of interest" description="Disordered" evidence="10">
    <location>
        <begin position="284"/>
        <end position="345"/>
    </location>
</feature>
<dbReference type="GO" id="GO:0005737">
    <property type="term" value="C:cytoplasm"/>
    <property type="evidence" value="ECO:0007669"/>
    <property type="project" value="TreeGrafter"/>
</dbReference>
<proteinExistence type="inferred from homology"/>
<dbReference type="GO" id="GO:0006437">
    <property type="term" value="P:tyrosyl-tRNA aminoacylation"/>
    <property type="evidence" value="ECO:0007669"/>
    <property type="project" value="TreeGrafter"/>
</dbReference>
<comment type="caution">
    <text evidence="11">The sequence shown here is derived from an EMBL/GenBank/DDBJ whole genome shotgun (WGS) entry which is preliminary data.</text>
</comment>
<evidence type="ECO:0000256" key="1">
    <source>
        <dbReference type="ARBA" id="ARBA00013160"/>
    </source>
</evidence>
<organism evidence="11 12">
    <name type="scientific">Candolleomyces eurysporus</name>
    <dbReference type="NCBI Taxonomy" id="2828524"/>
    <lineage>
        <taxon>Eukaryota</taxon>
        <taxon>Fungi</taxon>
        <taxon>Dikarya</taxon>
        <taxon>Basidiomycota</taxon>
        <taxon>Agaricomycotina</taxon>
        <taxon>Agaricomycetes</taxon>
        <taxon>Agaricomycetidae</taxon>
        <taxon>Agaricales</taxon>
        <taxon>Agaricineae</taxon>
        <taxon>Psathyrellaceae</taxon>
        <taxon>Candolleomyces</taxon>
    </lineage>
</organism>
<gene>
    <name evidence="11" type="ORF">H1R20_g5076</name>
</gene>
<reference evidence="11" key="1">
    <citation type="submission" date="2022-06" db="EMBL/GenBank/DDBJ databases">
        <title>Genome Sequence of Candolleomyces eurysporus.</title>
        <authorList>
            <person name="Buettner E."/>
        </authorList>
    </citation>
    <scope>NUCLEOTIDE SEQUENCE</scope>
    <source>
        <strain evidence="11">VTCC 930004</strain>
    </source>
</reference>
<evidence type="ECO:0000256" key="4">
    <source>
        <dbReference type="ARBA" id="ARBA00022840"/>
    </source>
</evidence>
<evidence type="ECO:0000256" key="9">
    <source>
        <dbReference type="RuleBase" id="RU363036"/>
    </source>
</evidence>
<sequence length="345" mass="37929">MKISDFLRAGVEVTILLADVHAFLDNLKAPLNLVEFRTKYYEYLIRTVLESLDIPTDKLTFVTGSSYQLTRDYNLDAYRLAATALDEEYLDVDFQFGGVDQRKIFTFAELYLPRLGYTKRAHLMNPMVPGLGGGKMSASDPNSKIDLLDTPEVVKKKIKAAFCEEGNIEENGVLSFVGAVLIPISELRKERILAATTSQAVSKDQIDKLAKPFVADGAPEEAVFSIGRDEKWGGPSHYTSFKALQDDFAEKKVHPGDLKNAVTKAINELLKPVREKYEVNAGWKDIEAKAYPSPKDEKAVKKKKEKVYHPPPPGKGRNAGKPPADDAAPPPAEAAPPAAEAAPPS</sequence>
<dbReference type="AlphaFoldDB" id="A0A9W8JCB9"/>
<keyword evidence="5 9" id="KW-0648">Protein biosynthesis</keyword>